<dbReference type="RefSeq" id="WP_021475609.1">
    <property type="nucleotide sequence ID" value="NZ_AVPH01000053.1"/>
</dbReference>
<accession>A0ABN0NAN8</accession>
<dbReference type="PANTHER" id="PTHR37419">
    <property type="entry name" value="SERINE/THREONINE-PROTEIN KINASE TOXIN HIPA"/>
    <property type="match status" value="1"/>
</dbReference>
<evidence type="ECO:0000313" key="7">
    <source>
        <dbReference type="Proteomes" id="UP000016426"/>
    </source>
</evidence>
<dbReference type="Proteomes" id="UP000016426">
    <property type="component" value="Unassembled WGS sequence"/>
</dbReference>
<evidence type="ECO:0008006" key="8">
    <source>
        <dbReference type="Google" id="ProtNLM"/>
    </source>
</evidence>
<feature type="domain" description="HipA N-terminal subdomain 1" evidence="5">
    <location>
        <begin position="10"/>
        <end position="110"/>
    </location>
</feature>
<dbReference type="PANTHER" id="PTHR37419:SF1">
    <property type="entry name" value="SERINE_THREONINE-PROTEIN KINASE TOXIN HIPA"/>
    <property type="match status" value="1"/>
</dbReference>
<comment type="caution">
    <text evidence="6">The sequence shown here is derived from an EMBL/GenBank/DDBJ whole genome shotgun (WGS) entry which is preliminary data.</text>
</comment>
<dbReference type="CDD" id="cd17808">
    <property type="entry name" value="HipA_Ec_like"/>
    <property type="match status" value="1"/>
</dbReference>
<evidence type="ECO:0000256" key="3">
    <source>
        <dbReference type="ARBA" id="ARBA00022777"/>
    </source>
</evidence>
<keyword evidence="2" id="KW-0808">Transferase</keyword>
<keyword evidence="7" id="KW-1185">Reference proteome</keyword>
<sequence length="449" mass="49865">MGRRKQQQKLHVWMNGLPVGSWETGRAGDRLAYFDHWLAHPQARPLSLSLPFLPGNMPHQGPAVAAFFDNLLPDSETIRRRLAQRHRLAEASPFQLLSALGRDCVGAIQLLPEDETPQDLRTIRGEALDEASVARLLRQAVAAEPLGLREDDADLRLSIAGAQEKTALLRHADRWLLPQGSTPTTHIFKLPLGLVGGMQADMRSSVENEWLCSRLVASFGLPVANCSIARFEEQKVLVVERFDRRLATDGGWILRQPQEDMCQATATPPHLKYQADGGPGIARILDILAGSQARERDRMNFFRAQLIFWLLAATDGHAKNFSLFHLPGGQYQATPLYDILSAHPIIGTGRGKIAPQKVKLAMAVRGGSNHYLVERIRYSHWLAQARQAGLEPNQAANWIDELIEQTEPVLQTVSRELPADFPQDVADAIFEGIRRQRDKLAAGKFAGGE</sequence>
<reference evidence="6 7" key="1">
    <citation type="journal article" date="2013" name="Genome Announc.">
        <title>Genome Sequence of the Pigment-Producing Bacterium Pseudogulbenkiania ferrooxidans, Isolated from Loktak Lake.</title>
        <authorList>
            <person name="Puranik S."/>
            <person name="Talkal R."/>
            <person name="Qureshi A."/>
            <person name="Khardenavis A."/>
            <person name="Kapley A."/>
            <person name="Purohit H.J."/>
        </authorList>
    </citation>
    <scope>NUCLEOTIDE SEQUENCE [LARGE SCALE GENOMIC DNA]</scope>
    <source>
        <strain evidence="6 7">EGD-HP2</strain>
    </source>
</reference>
<feature type="domain" description="HipA-like C-terminal" evidence="4">
    <location>
        <begin position="157"/>
        <end position="407"/>
    </location>
</feature>
<dbReference type="Pfam" id="PF13657">
    <property type="entry name" value="Couple_hipA"/>
    <property type="match status" value="1"/>
</dbReference>
<protein>
    <recommendedName>
        <fullName evidence="8">Toxin HipA</fullName>
    </recommendedName>
</protein>
<evidence type="ECO:0000259" key="5">
    <source>
        <dbReference type="Pfam" id="PF13657"/>
    </source>
</evidence>
<dbReference type="EMBL" id="AVPH01000053">
    <property type="protein sequence ID" value="ERE18215.1"/>
    <property type="molecule type" value="Genomic_DNA"/>
</dbReference>
<organism evidence="6 7">
    <name type="scientific">Pseudogulbenkiania ferrooxidans EGD-HP2</name>
    <dbReference type="NCBI Taxonomy" id="1388764"/>
    <lineage>
        <taxon>Bacteria</taxon>
        <taxon>Pseudomonadati</taxon>
        <taxon>Pseudomonadota</taxon>
        <taxon>Betaproteobacteria</taxon>
        <taxon>Neisseriales</taxon>
        <taxon>Chromobacteriaceae</taxon>
        <taxon>Pseudogulbenkiania</taxon>
    </lineage>
</organism>
<comment type="similarity">
    <text evidence="1">Belongs to the HipA Ser/Thr kinase family.</text>
</comment>
<evidence type="ECO:0000256" key="1">
    <source>
        <dbReference type="ARBA" id="ARBA00010164"/>
    </source>
</evidence>
<gene>
    <name evidence="6" type="ORF">O166_21540</name>
</gene>
<dbReference type="InterPro" id="IPR012893">
    <property type="entry name" value="HipA-like_C"/>
</dbReference>
<evidence type="ECO:0000313" key="6">
    <source>
        <dbReference type="EMBL" id="ERE18215.1"/>
    </source>
</evidence>
<keyword evidence="3" id="KW-0418">Kinase</keyword>
<evidence type="ECO:0000256" key="2">
    <source>
        <dbReference type="ARBA" id="ARBA00022679"/>
    </source>
</evidence>
<evidence type="ECO:0000259" key="4">
    <source>
        <dbReference type="Pfam" id="PF07804"/>
    </source>
</evidence>
<dbReference type="NCBIfam" id="TIGR03071">
    <property type="entry name" value="couple_hipA"/>
    <property type="match status" value="1"/>
</dbReference>
<dbReference type="InterPro" id="IPR017508">
    <property type="entry name" value="HipA_N1"/>
</dbReference>
<dbReference type="InterPro" id="IPR052028">
    <property type="entry name" value="HipA_Ser/Thr_kinase"/>
</dbReference>
<name>A0ABN0NAN8_9NEIS</name>
<dbReference type="Pfam" id="PF07804">
    <property type="entry name" value="HipA_C"/>
    <property type="match status" value="1"/>
</dbReference>
<proteinExistence type="inferred from homology"/>